<protein>
    <submittedName>
        <fullName evidence="1">Uncharacterized protein</fullName>
    </submittedName>
</protein>
<sequence length="98" mass="10819">LGCLLQEIIVHPGDIHWVRQPSNFNSCLPADISSYKALPCTLSRLSEDELHSSVSTLRYRNCTPTSPFLVSRTPDCNYFALHFPSQKSGGGLVKKGTL</sequence>
<dbReference type="GeneID" id="64628911"/>
<proteinExistence type="predicted"/>
<accession>A0A9P7EI61</accession>
<dbReference type="EMBL" id="JABBWG010000006">
    <property type="protein sequence ID" value="KAG1821986.1"/>
    <property type="molecule type" value="Genomic_DNA"/>
</dbReference>
<organism evidence="1 2">
    <name type="scientific">Suillus subaureus</name>
    <dbReference type="NCBI Taxonomy" id="48587"/>
    <lineage>
        <taxon>Eukaryota</taxon>
        <taxon>Fungi</taxon>
        <taxon>Dikarya</taxon>
        <taxon>Basidiomycota</taxon>
        <taxon>Agaricomycotina</taxon>
        <taxon>Agaricomycetes</taxon>
        <taxon>Agaricomycetidae</taxon>
        <taxon>Boletales</taxon>
        <taxon>Suillineae</taxon>
        <taxon>Suillaceae</taxon>
        <taxon>Suillus</taxon>
    </lineage>
</organism>
<evidence type="ECO:0000313" key="1">
    <source>
        <dbReference type="EMBL" id="KAG1821986.1"/>
    </source>
</evidence>
<evidence type="ECO:0000313" key="2">
    <source>
        <dbReference type="Proteomes" id="UP000807769"/>
    </source>
</evidence>
<name>A0A9P7EI61_9AGAM</name>
<dbReference type="RefSeq" id="XP_041196726.1">
    <property type="nucleotide sequence ID" value="XM_041334894.1"/>
</dbReference>
<feature type="non-terminal residue" evidence="1">
    <location>
        <position position="1"/>
    </location>
</feature>
<gene>
    <name evidence="1" type="ORF">BJ212DRAFT_1335012</name>
</gene>
<dbReference type="Proteomes" id="UP000807769">
    <property type="component" value="Unassembled WGS sequence"/>
</dbReference>
<dbReference type="OrthoDB" id="2692264at2759"/>
<reference evidence="1" key="1">
    <citation type="journal article" date="2020" name="New Phytol.">
        <title>Comparative genomics reveals dynamic genome evolution in host specialist ectomycorrhizal fungi.</title>
        <authorList>
            <person name="Lofgren L.A."/>
            <person name="Nguyen N.H."/>
            <person name="Vilgalys R."/>
            <person name="Ruytinx J."/>
            <person name="Liao H.L."/>
            <person name="Branco S."/>
            <person name="Kuo A."/>
            <person name="LaButti K."/>
            <person name="Lipzen A."/>
            <person name="Andreopoulos W."/>
            <person name="Pangilinan J."/>
            <person name="Riley R."/>
            <person name="Hundley H."/>
            <person name="Na H."/>
            <person name="Barry K."/>
            <person name="Grigoriev I.V."/>
            <person name="Stajich J.E."/>
            <person name="Kennedy P.G."/>
        </authorList>
    </citation>
    <scope>NUCLEOTIDE SEQUENCE</scope>
    <source>
        <strain evidence="1">MN1</strain>
    </source>
</reference>
<comment type="caution">
    <text evidence="1">The sequence shown here is derived from an EMBL/GenBank/DDBJ whole genome shotgun (WGS) entry which is preliminary data.</text>
</comment>
<keyword evidence="2" id="KW-1185">Reference proteome</keyword>
<dbReference type="AlphaFoldDB" id="A0A9P7EI61"/>